<feature type="domain" description="RRM" evidence="3">
    <location>
        <begin position="38"/>
        <end position="109"/>
    </location>
</feature>
<protein>
    <submittedName>
        <fullName evidence="4">Ribonucleoprotein</fullName>
    </submittedName>
</protein>
<evidence type="ECO:0000256" key="1">
    <source>
        <dbReference type="PROSITE-ProRule" id="PRU00176"/>
    </source>
</evidence>
<accession>W6UMU4</accession>
<comment type="caution">
    <text evidence="4">The sequence shown here is derived from an EMBL/GenBank/DDBJ whole genome shotgun (WGS) entry which is preliminary data.</text>
</comment>
<reference evidence="4 5" key="1">
    <citation type="journal article" date="2013" name="Nat. Genet.">
        <title>The genome of the hydatid tapeworm Echinococcus granulosus.</title>
        <authorList>
            <person name="Zheng H."/>
            <person name="Zhang W."/>
            <person name="Zhang L."/>
            <person name="Zhang Z."/>
            <person name="Li J."/>
            <person name="Lu G."/>
            <person name="Zhu Y."/>
            <person name="Wang Y."/>
            <person name="Huang Y."/>
            <person name="Liu J."/>
            <person name="Kang H."/>
            <person name="Chen J."/>
            <person name="Wang L."/>
            <person name="Chen A."/>
            <person name="Yu S."/>
            <person name="Gao Z."/>
            <person name="Jin L."/>
            <person name="Gu W."/>
            <person name="Wang Z."/>
            <person name="Zhao L."/>
            <person name="Shi B."/>
            <person name="Wen H."/>
            <person name="Lin R."/>
            <person name="Jones M.K."/>
            <person name="Brejova B."/>
            <person name="Vinar T."/>
            <person name="Zhao G."/>
            <person name="McManus D.P."/>
            <person name="Chen Z."/>
            <person name="Zhou Y."/>
            <person name="Wang S."/>
        </authorList>
    </citation>
    <scope>NUCLEOTIDE SEQUENCE [LARGE SCALE GENOMIC DNA]</scope>
</reference>
<dbReference type="EMBL" id="APAU02000209">
    <property type="protein sequence ID" value="EUB54814.1"/>
    <property type="molecule type" value="Genomic_DNA"/>
</dbReference>
<evidence type="ECO:0000313" key="4">
    <source>
        <dbReference type="EMBL" id="EUB54814.1"/>
    </source>
</evidence>
<dbReference type="RefSeq" id="XP_024346010.1">
    <property type="nucleotide sequence ID" value="XM_024499570.1"/>
</dbReference>
<evidence type="ECO:0000256" key="2">
    <source>
        <dbReference type="SAM" id="MobiDB-lite"/>
    </source>
</evidence>
<keyword evidence="1" id="KW-0694">RNA-binding</keyword>
<dbReference type="InterPro" id="IPR035979">
    <property type="entry name" value="RBD_domain_sf"/>
</dbReference>
<dbReference type="CDD" id="cd00590">
    <property type="entry name" value="RRM_SF"/>
    <property type="match status" value="1"/>
</dbReference>
<dbReference type="InterPro" id="IPR000504">
    <property type="entry name" value="RRM_dom"/>
</dbReference>
<dbReference type="Gene3D" id="3.30.70.330">
    <property type="match status" value="1"/>
</dbReference>
<dbReference type="Pfam" id="PF00076">
    <property type="entry name" value="RRM_1"/>
    <property type="match status" value="1"/>
</dbReference>
<evidence type="ECO:0000259" key="3">
    <source>
        <dbReference type="PROSITE" id="PS50102"/>
    </source>
</evidence>
<dbReference type="InterPro" id="IPR012677">
    <property type="entry name" value="Nucleotide-bd_a/b_plait_sf"/>
</dbReference>
<dbReference type="GO" id="GO:1990904">
    <property type="term" value="C:ribonucleoprotein complex"/>
    <property type="evidence" value="ECO:0007669"/>
    <property type="project" value="UniProtKB-KW"/>
</dbReference>
<feature type="region of interest" description="Disordered" evidence="2">
    <location>
        <begin position="1"/>
        <end position="26"/>
    </location>
</feature>
<evidence type="ECO:0000313" key="5">
    <source>
        <dbReference type="Proteomes" id="UP000019149"/>
    </source>
</evidence>
<gene>
    <name evidence="4" type="ORF">EGR_10321</name>
</gene>
<sequence>MEGEEHEESMPPSMEHREDDVEEEPPRVVSVVDTSTRTSSCVWNLPPQFTQSDLIAYFKQFGLIAEATVEDHLARTDQRRHAFVRYYNLESGRAAVANMDGHVMGGCRLAAMHKDVAAADVNFSTMETVCHLLRLLASFP</sequence>
<dbReference type="SUPFAM" id="SSF54928">
    <property type="entry name" value="RNA-binding domain, RBD"/>
    <property type="match status" value="1"/>
</dbReference>
<organism evidence="4 5">
    <name type="scientific">Echinococcus granulosus</name>
    <name type="common">Hydatid tapeworm</name>
    <dbReference type="NCBI Taxonomy" id="6210"/>
    <lineage>
        <taxon>Eukaryota</taxon>
        <taxon>Metazoa</taxon>
        <taxon>Spiralia</taxon>
        <taxon>Lophotrochozoa</taxon>
        <taxon>Platyhelminthes</taxon>
        <taxon>Cestoda</taxon>
        <taxon>Eucestoda</taxon>
        <taxon>Cyclophyllidea</taxon>
        <taxon>Taeniidae</taxon>
        <taxon>Echinococcus</taxon>
        <taxon>Echinococcus granulosus group</taxon>
    </lineage>
</organism>
<dbReference type="KEGG" id="egl:EGR_10321"/>
<dbReference type="OrthoDB" id="21467at2759"/>
<keyword evidence="4" id="KW-0687">Ribonucleoprotein</keyword>
<dbReference type="AlphaFoldDB" id="W6UMU4"/>
<dbReference type="GeneID" id="36346036"/>
<proteinExistence type="predicted"/>
<keyword evidence="5" id="KW-1185">Reference proteome</keyword>
<name>W6UMU4_ECHGR</name>
<dbReference type="Proteomes" id="UP000019149">
    <property type="component" value="Unassembled WGS sequence"/>
</dbReference>
<dbReference type="PROSITE" id="PS50102">
    <property type="entry name" value="RRM"/>
    <property type="match status" value="1"/>
</dbReference>
<dbReference type="GO" id="GO:0003723">
    <property type="term" value="F:RNA binding"/>
    <property type="evidence" value="ECO:0007669"/>
    <property type="project" value="UniProtKB-UniRule"/>
</dbReference>
<dbReference type="CTD" id="36346036"/>
<dbReference type="SMART" id="SM00360">
    <property type="entry name" value="RRM"/>
    <property type="match status" value="1"/>
</dbReference>